<dbReference type="KEGG" id="sgl:SGP1_0014"/>
<evidence type="ECO:0000313" key="2">
    <source>
        <dbReference type="EMBL" id="BAE75721.1"/>
    </source>
</evidence>
<reference evidence="3" key="3">
    <citation type="submission" date="2015-05" db="EMBL/GenBank/DDBJ databases">
        <authorList>
            <person name="Wang D.B."/>
            <person name="Wang M."/>
        </authorList>
    </citation>
    <scope>NUCLEOTIDE SEQUENCE</scope>
    <source>
        <strain evidence="3">B4</strain>
    </source>
</reference>
<dbReference type="HOGENOM" id="CLU_2036506_0_0_6"/>
<feature type="region of interest" description="Disordered" evidence="1">
    <location>
        <begin position="1"/>
        <end position="52"/>
    </location>
</feature>
<gene>
    <name evidence="2" type="ordered locus">SGP1_0014</name>
    <name evidence="3" type="ORF">SGGMMB4_05780</name>
</gene>
<feature type="compositionally biased region" description="Basic and acidic residues" evidence="1">
    <location>
        <begin position="106"/>
        <end position="121"/>
    </location>
</feature>
<geneLocation type="plasmid" evidence="5">
    <name>psg1</name>
</geneLocation>
<evidence type="ECO:0000313" key="5">
    <source>
        <dbReference type="Proteomes" id="UP000245838"/>
    </source>
</evidence>
<reference evidence="5" key="2">
    <citation type="submission" date="2015-05" db="EMBL/GenBank/DDBJ databases">
        <authorList>
            <person name="Goodhead I."/>
        </authorList>
    </citation>
    <scope>NUCLEOTIDE SEQUENCE [LARGE SCALE GENOMIC DNA]</scope>
    <source>
        <strain evidence="5">morsitans</strain>
        <plasmid evidence="5">psg1</plasmid>
    </source>
</reference>
<dbReference type="AlphaFoldDB" id="Q2NQ54"/>
<evidence type="ECO:0000313" key="3">
    <source>
        <dbReference type="EMBL" id="CRL46827.1"/>
    </source>
</evidence>
<dbReference type="EMBL" id="LN854558">
    <property type="protein sequence ID" value="CRL46827.1"/>
    <property type="molecule type" value="Genomic_DNA"/>
</dbReference>
<organism evidence="2 4">
    <name type="scientific">Sodalis glossinidius (strain morsitans)</name>
    <dbReference type="NCBI Taxonomy" id="343509"/>
    <lineage>
        <taxon>Bacteria</taxon>
        <taxon>Pseudomonadati</taxon>
        <taxon>Pseudomonadota</taxon>
        <taxon>Gammaproteobacteria</taxon>
        <taxon>Enterobacterales</taxon>
        <taxon>Bruguierivoracaceae</taxon>
        <taxon>Sodalis</taxon>
    </lineage>
</organism>
<keyword evidence="4" id="KW-1185">Reference proteome</keyword>
<feature type="region of interest" description="Disordered" evidence="1">
    <location>
        <begin position="88"/>
        <end position="121"/>
    </location>
</feature>
<evidence type="ECO:0000256" key="1">
    <source>
        <dbReference type="SAM" id="MobiDB-lite"/>
    </source>
</evidence>
<evidence type="ECO:0000313" key="4">
    <source>
        <dbReference type="Proteomes" id="UP000001932"/>
    </source>
</evidence>
<sequence>MGVTPRSAVARPPDVPLTLPETPEEKQQCALQEQIERQARQPASPRQLDGLSDDQLLRLLQAGDIRPEALAPMRQQTAAIIGQVVRESAASRSQLLPPAPGIVPDEAQRSERIKEKTLGGD</sequence>
<reference evidence="2 4" key="1">
    <citation type="journal article" date="2006" name="Genome Res.">
        <title>Massive genome erosion and functional adaptations provide insights into the symbiotic lifestyle of Sodalis glossinidius in the tsetse host.</title>
        <authorList>
            <person name="Toh H."/>
            <person name="Weiss B.L."/>
            <person name="Perkin S.A.H."/>
            <person name="Yamashita A."/>
            <person name="Oshima K."/>
            <person name="Hattori M."/>
            <person name="Aksoy S."/>
        </authorList>
    </citation>
    <scope>NUCLEOTIDE SEQUENCE [LARGE SCALE GENOMIC DNA]</scope>
    <source>
        <strain evidence="2">Morsitans</strain>
        <strain evidence="4">morsitans</strain>
        <plasmid evidence="2 4">pSG1</plasmid>
    </source>
</reference>
<dbReference type="EMBL" id="AP008233">
    <property type="protein sequence ID" value="BAE75721.1"/>
    <property type="molecule type" value="Genomic_DNA"/>
</dbReference>
<dbReference type="Proteomes" id="UP000001932">
    <property type="component" value="Plasmid pSG1"/>
</dbReference>
<dbReference type="Proteomes" id="UP000245838">
    <property type="component" value="Plasmid psg1"/>
</dbReference>
<accession>Q2NQ54</accession>
<proteinExistence type="predicted"/>
<dbReference type="RefSeq" id="WP_011412249.1">
    <property type="nucleotide sequence ID" value="NC_007713.1"/>
</dbReference>
<name>Q2NQ54_SODGM</name>
<geneLocation type="plasmid" evidence="2 4">
    <name>pSG1</name>
</geneLocation>
<keyword evidence="2" id="KW-0614">Plasmid</keyword>
<protein>
    <submittedName>
        <fullName evidence="2">Uncharacterized protein</fullName>
    </submittedName>
</protein>